<dbReference type="Pfam" id="PF18478">
    <property type="entry name" value="PIN_10"/>
    <property type="match status" value="1"/>
</dbReference>
<dbReference type="InterPro" id="IPR041375">
    <property type="entry name" value="VapC45_PIN-like"/>
</dbReference>
<evidence type="ECO:0000259" key="1">
    <source>
        <dbReference type="Pfam" id="PF18478"/>
    </source>
</evidence>
<evidence type="ECO:0000313" key="2">
    <source>
        <dbReference type="EMBL" id="KND40123.1"/>
    </source>
</evidence>
<proteinExistence type="predicted"/>
<name>A0A0L0KQM7_9ACTN</name>
<comment type="caution">
    <text evidence="2">The sequence shown here is derived from an EMBL/GenBank/DDBJ whole genome shotgun (WGS) entry which is preliminary data.</text>
</comment>
<dbReference type="RefSeq" id="WP_050368934.1">
    <property type="nucleotide sequence ID" value="NZ_KQ257794.1"/>
</dbReference>
<sequence>MSPEFFLDRNLGRRVAEELRQRGWVVHRIADVFPADAQDVPDEDWIRHGLAHGWVPLSKDGRIKTRDREIEPIRESSAVLFYLDNQQLRTMEMVERLHANQHHIQSAVTRGGPAAYAVRADRIERTWP</sequence>
<accession>A0A0L0KQM7</accession>
<evidence type="ECO:0000313" key="3">
    <source>
        <dbReference type="Proteomes" id="UP000037151"/>
    </source>
</evidence>
<dbReference type="EMBL" id="JPPY01000007">
    <property type="protein sequence ID" value="KND40123.1"/>
    <property type="molecule type" value="Genomic_DNA"/>
</dbReference>
<gene>
    <name evidence="2" type="ORF">IQ63_00850</name>
</gene>
<protein>
    <submittedName>
        <fullName evidence="2">Toxin-antitoxin system, toxin component, PIN family protein</fullName>
    </submittedName>
</protein>
<organism evidence="2 3">
    <name type="scientific">Streptomyces acidiscabies</name>
    <dbReference type="NCBI Taxonomy" id="42234"/>
    <lineage>
        <taxon>Bacteria</taxon>
        <taxon>Bacillati</taxon>
        <taxon>Actinomycetota</taxon>
        <taxon>Actinomycetes</taxon>
        <taxon>Kitasatosporales</taxon>
        <taxon>Streptomycetaceae</taxon>
        <taxon>Streptomyces</taxon>
    </lineage>
</organism>
<dbReference type="PATRIC" id="fig|42234.21.peg.179"/>
<dbReference type="AlphaFoldDB" id="A0A0L0KQM7"/>
<feature type="domain" description="VapC45 PIN like" evidence="1">
    <location>
        <begin position="3"/>
        <end position="84"/>
    </location>
</feature>
<reference evidence="3" key="1">
    <citation type="submission" date="2014-07" db="EMBL/GenBank/DDBJ databases">
        <title>Genome sequencing of plant-pathogenic Streptomyces species.</title>
        <authorList>
            <person name="Harrison J."/>
            <person name="Sapp M."/>
            <person name="Thwaites R."/>
            <person name="Studholme D.J."/>
        </authorList>
    </citation>
    <scope>NUCLEOTIDE SEQUENCE [LARGE SCALE GENOMIC DNA]</scope>
    <source>
        <strain evidence="3">NCPPB 4445</strain>
    </source>
</reference>
<dbReference type="Proteomes" id="UP000037151">
    <property type="component" value="Unassembled WGS sequence"/>
</dbReference>
<dbReference type="OrthoDB" id="462742at2"/>